<dbReference type="Gene3D" id="3.30.40.10">
    <property type="entry name" value="Zinc/RING finger domain, C3HC4 (zinc finger)"/>
    <property type="match status" value="1"/>
</dbReference>
<sequence>LHKHLICPFCQEVFNKPVVILPCQHNLCRKCATQLYQGSGPSFLRRGTGRHFRCPSCRQEVVLDCHGVYGLQRNLLVERIIDIYNQELSNNIRCSTHSTEKVNIYCITCGLLTCSLC</sequence>
<reference evidence="7" key="1">
    <citation type="journal article" date="2004" name="Nature">
        <title>Genome duplication in the teleost fish Tetraodon nigroviridis reveals the early vertebrate proto-karyotype.</title>
        <authorList>
            <person name="Jaillon O."/>
            <person name="Aury J.-M."/>
            <person name="Brunet F."/>
            <person name="Petit J.-L."/>
            <person name="Stange-Thomann N."/>
            <person name="Mauceli E."/>
            <person name="Bouneau L."/>
            <person name="Fischer C."/>
            <person name="Ozouf-Costaz C."/>
            <person name="Bernot A."/>
            <person name="Nicaud S."/>
            <person name="Jaffe D."/>
            <person name="Fisher S."/>
            <person name="Lutfalla G."/>
            <person name="Dossat C."/>
            <person name="Segurens B."/>
            <person name="Dasilva C."/>
            <person name="Salanoubat M."/>
            <person name="Levy M."/>
            <person name="Boudet N."/>
            <person name="Castellano S."/>
            <person name="Anthouard V."/>
            <person name="Jubin C."/>
            <person name="Castelli V."/>
            <person name="Katinka M."/>
            <person name="Vacherie B."/>
            <person name="Biemont C."/>
            <person name="Skalli Z."/>
            <person name="Cattolico L."/>
            <person name="Poulain J."/>
            <person name="De Berardinis V."/>
            <person name="Cruaud C."/>
            <person name="Duprat S."/>
            <person name="Brottier P."/>
            <person name="Coutanceau J.-P."/>
            <person name="Gouzy J."/>
            <person name="Parra G."/>
            <person name="Lardier G."/>
            <person name="Chapple C."/>
            <person name="McKernan K.J."/>
            <person name="McEwan P."/>
            <person name="Bosak S."/>
            <person name="Kellis M."/>
            <person name="Volff J.-N."/>
            <person name="Guigo R."/>
            <person name="Zody M.C."/>
            <person name="Mesirov J."/>
            <person name="Lindblad-Toh K."/>
            <person name="Birren B."/>
            <person name="Nusbaum C."/>
            <person name="Kahn D."/>
            <person name="Robinson-Rechavi M."/>
            <person name="Laudet V."/>
            <person name="Schachter V."/>
            <person name="Quetier F."/>
            <person name="Saurin W."/>
            <person name="Scarpelli C."/>
            <person name="Wincker P."/>
            <person name="Lander E.S."/>
            <person name="Weissenbach J."/>
            <person name="Roest Crollius H."/>
        </authorList>
    </citation>
    <scope>NUCLEOTIDE SEQUENCE [LARGE SCALE GENOMIC DNA]</scope>
</reference>
<dbReference type="PROSITE" id="PS50089">
    <property type="entry name" value="ZF_RING_2"/>
    <property type="match status" value="1"/>
</dbReference>
<name>Q4T218_TETNG</name>
<gene>
    <name evidence="7" type="ORF">GSTENG00008540001</name>
</gene>
<feature type="domain" description="B box-type" evidence="6">
    <location>
        <begin position="89"/>
        <end position="117"/>
    </location>
</feature>
<dbReference type="SUPFAM" id="SSF57845">
    <property type="entry name" value="B-box zinc-binding domain"/>
    <property type="match status" value="1"/>
</dbReference>
<dbReference type="InterPro" id="IPR013083">
    <property type="entry name" value="Znf_RING/FYVE/PHD"/>
</dbReference>
<dbReference type="PROSITE" id="PS50119">
    <property type="entry name" value="ZF_BBOX"/>
    <property type="match status" value="1"/>
</dbReference>
<evidence type="ECO:0000313" key="7">
    <source>
        <dbReference type="EMBL" id="CAF93064.1"/>
    </source>
</evidence>
<dbReference type="InterPro" id="IPR001841">
    <property type="entry name" value="Znf_RING"/>
</dbReference>
<keyword evidence="2 4" id="KW-0863">Zinc-finger</keyword>
<evidence type="ECO:0000256" key="1">
    <source>
        <dbReference type="ARBA" id="ARBA00022723"/>
    </source>
</evidence>
<keyword evidence="3" id="KW-0862">Zinc</keyword>
<dbReference type="PROSITE" id="PS00518">
    <property type="entry name" value="ZF_RING_1"/>
    <property type="match status" value="1"/>
</dbReference>
<dbReference type="InterPro" id="IPR000315">
    <property type="entry name" value="Znf_B-box"/>
</dbReference>
<proteinExistence type="predicted"/>
<feature type="non-terminal residue" evidence="7">
    <location>
        <position position="1"/>
    </location>
</feature>
<dbReference type="Gene3D" id="4.10.240.20">
    <property type="match status" value="1"/>
</dbReference>
<dbReference type="KEGG" id="tng:GSTEN00008540G001"/>
<evidence type="ECO:0000256" key="4">
    <source>
        <dbReference type="PROSITE-ProRule" id="PRU00024"/>
    </source>
</evidence>
<feature type="non-terminal residue" evidence="7">
    <location>
        <position position="117"/>
    </location>
</feature>
<dbReference type="OrthoDB" id="5351233at2759"/>
<dbReference type="Pfam" id="PF13445">
    <property type="entry name" value="zf-RING_UBOX"/>
    <property type="match status" value="1"/>
</dbReference>
<dbReference type="PANTHER" id="PTHR25462">
    <property type="entry name" value="BONUS, ISOFORM C-RELATED"/>
    <property type="match status" value="1"/>
</dbReference>
<accession>Q4T218</accession>
<dbReference type="PANTHER" id="PTHR25462:SF293">
    <property type="entry name" value="TRIPARTITE MOTIF-CONTAINING 63A"/>
    <property type="match status" value="1"/>
</dbReference>
<dbReference type="InterPro" id="IPR017907">
    <property type="entry name" value="Znf_RING_CS"/>
</dbReference>
<dbReference type="GO" id="GO:0061630">
    <property type="term" value="F:ubiquitin protein ligase activity"/>
    <property type="evidence" value="ECO:0007669"/>
    <property type="project" value="TreeGrafter"/>
</dbReference>
<keyword evidence="1" id="KW-0479">Metal-binding</keyword>
<dbReference type="AlphaFoldDB" id="Q4T218"/>
<comment type="caution">
    <text evidence="7">The sequence shown here is derived from an EMBL/GenBank/DDBJ whole genome shotgun (WGS) entry which is preliminary data.</text>
</comment>
<evidence type="ECO:0000259" key="5">
    <source>
        <dbReference type="PROSITE" id="PS50089"/>
    </source>
</evidence>
<dbReference type="InterPro" id="IPR047153">
    <property type="entry name" value="TRIM45/56/19-like"/>
</dbReference>
<dbReference type="EMBL" id="CAAE01010365">
    <property type="protein sequence ID" value="CAF93064.1"/>
    <property type="molecule type" value="Genomic_DNA"/>
</dbReference>
<evidence type="ECO:0000256" key="3">
    <source>
        <dbReference type="ARBA" id="ARBA00022833"/>
    </source>
</evidence>
<evidence type="ECO:0000259" key="6">
    <source>
        <dbReference type="PROSITE" id="PS50119"/>
    </source>
</evidence>
<evidence type="ECO:0000256" key="2">
    <source>
        <dbReference type="ARBA" id="ARBA00022771"/>
    </source>
</evidence>
<dbReference type="GO" id="GO:0008270">
    <property type="term" value="F:zinc ion binding"/>
    <property type="evidence" value="ECO:0007669"/>
    <property type="project" value="UniProtKB-KW"/>
</dbReference>
<feature type="domain" description="RING-type" evidence="5">
    <location>
        <begin position="7"/>
        <end position="58"/>
    </location>
</feature>
<dbReference type="SMART" id="SM00184">
    <property type="entry name" value="RING"/>
    <property type="match status" value="1"/>
</dbReference>
<organism evidence="7">
    <name type="scientific">Tetraodon nigroviridis</name>
    <name type="common">Spotted green pufferfish</name>
    <name type="synonym">Chelonodon nigroviridis</name>
    <dbReference type="NCBI Taxonomy" id="99883"/>
    <lineage>
        <taxon>Eukaryota</taxon>
        <taxon>Metazoa</taxon>
        <taxon>Chordata</taxon>
        <taxon>Craniata</taxon>
        <taxon>Vertebrata</taxon>
        <taxon>Euteleostomi</taxon>
        <taxon>Actinopterygii</taxon>
        <taxon>Neopterygii</taxon>
        <taxon>Teleostei</taxon>
        <taxon>Neoteleostei</taxon>
        <taxon>Acanthomorphata</taxon>
        <taxon>Eupercaria</taxon>
        <taxon>Tetraodontiformes</taxon>
        <taxon>Tetradontoidea</taxon>
        <taxon>Tetraodontidae</taxon>
        <taxon>Tetraodon</taxon>
    </lineage>
</organism>
<dbReference type="SUPFAM" id="SSF57850">
    <property type="entry name" value="RING/U-box"/>
    <property type="match status" value="1"/>
</dbReference>
<reference evidence="7" key="2">
    <citation type="submission" date="2004-02" db="EMBL/GenBank/DDBJ databases">
        <authorList>
            <consortium name="Genoscope"/>
            <consortium name="Whitehead Institute Centre for Genome Research"/>
        </authorList>
    </citation>
    <scope>NUCLEOTIDE SEQUENCE</scope>
</reference>
<protein>
    <submittedName>
        <fullName evidence="7">(spotted green pufferfish) hypothetical protein</fullName>
    </submittedName>
</protein>
<dbReference type="GO" id="GO:0005654">
    <property type="term" value="C:nucleoplasm"/>
    <property type="evidence" value="ECO:0007669"/>
    <property type="project" value="TreeGrafter"/>
</dbReference>
<dbReference type="InterPro" id="IPR027370">
    <property type="entry name" value="Znf-RING_euk"/>
</dbReference>